<keyword evidence="1" id="KW-0812">Transmembrane</keyword>
<dbReference type="GO" id="GO:0005739">
    <property type="term" value="C:mitochondrion"/>
    <property type="evidence" value="ECO:0007669"/>
    <property type="project" value="TreeGrafter"/>
</dbReference>
<evidence type="ECO:0000313" key="3">
    <source>
        <dbReference type="EMBL" id="KAJ6225774.1"/>
    </source>
</evidence>
<dbReference type="GO" id="GO:0008233">
    <property type="term" value="F:peptidase activity"/>
    <property type="evidence" value="ECO:0007669"/>
    <property type="project" value="TreeGrafter"/>
</dbReference>
<dbReference type="InterPro" id="IPR001466">
    <property type="entry name" value="Beta-lactam-related"/>
</dbReference>
<feature type="domain" description="Beta-lactamase-related" evidence="2">
    <location>
        <begin position="89"/>
        <end position="382"/>
    </location>
</feature>
<dbReference type="SUPFAM" id="SSF56601">
    <property type="entry name" value="beta-lactamase/transpeptidase-like"/>
    <property type="match status" value="1"/>
</dbReference>
<organism evidence="3 4">
    <name type="scientific">Blomia tropicalis</name>
    <name type="common">Mite</name>
    <dbReference type="NCBI Taxonomy" id="40697"/>
    <lineage>
        <taxon>Eukaryota</taxon>
        <taxon>Metazoa</taxon>
        <taxon>Ecdysozoa</taxon>
        <taxon>Arthropoda</taxon>
        <taxon>Chelicerata</taxon>
        <taxon>Arachnida</taxon>
        <taxon>Acari</taxon>
        <taxon>Acariformes</taxon>
        <taxon>Sarcoptiformes</taxon>
        <taxon>Astigmata</taxon>
        <taxon>Glycyphagoidea</taxon>
        <taxon>Echimyopodidae</taxon>
        <taxon>Blomia</taxon>
    </lineage>
</organism>
<keyword evidence="1" id="KW-1133">Transmembrane helix</keyword>
<evidence type="ECO:0000256" key="1">
    <source>
        <dbReference type="SAM" id="Phobius"/>
    </source>
</evidence>
<dbReference type="Gene3D" id="3.40.710.10">
    <property type="entry name" value="DD-peptidase/beta-lactamase superfamily"/>
    <property type="match status" value="2"/>
</dbReference>
<accession>A0A9Q0RTE3</accession>
<name>A0A9Q0RTE3_BLOTA</name>
<proteinExistence type="predicted"/>
<reference evidence="3" key="1">
    <citation type="submission" date="2022-12" db="EMBL/GenBank/DDBJ databases">
        <title>Genome assemblies of Blomia tropicalis.</title>
        <authorList>
            <person name="Cui Y."/>
        </authorList>
    </citation>
    <scope>NUCLEOTIDE SEQUENCE</scope>
    <source>
        <tissue evidence="3">Adult mites</tissue>
    </source>
</reference>
<dbReference type="GO" id="GO:0019216">
    <property type="term" value="P:regulation of lipid metabolic process"/>
    <property type="evidence" value="ECO:0007669"/>
    <property type="project" value="TreeGrafter"/>
</dbReference>
<dbReference type="InterPro" id="IPR012338">
    <property type="entry name" value="Beta-lactam/transpept-like"/>
</dbReference>
<dbReference type="Pfam" id="PF00144">
    <property type="entry name" value="Beta-lactamase"/>
    <property type="match status" value="1"/>
</dbReference>
<feature type="transmembrane region" description="Helical" evidence="1">
    <location>
        <begin position="21"/>
        <end position="41"/>
    </location>
</feature>
<keyword evidence="4" id="KW-1185">Reference proteome</keyword>
<protein>
    <recommendedName>
        <fullName evidence="2">Beta-lactamase-related domain-containing protein</fullName>
    </recommendedName>
</protein>
<evidence type="ECO:0000259" key="2">
    <source>
        <dbReference type="Pfam" id="PF00144"/>
    </source>
</evidence>
<dbReference type="GO" id="GO:0006508">
    <property type="term" value="P:proteolysis"/>
    <property type="evidence" value="ECO:0007669"/>
    <property type="project" value="TreeGrafter"/>
</dbReference>
<evidence type="ECO:0000313" key="4">
    <source>
        <dbReference type="Proteomes" id="UP001142055"/>
    </source>
</evidence>
<gene>
    <name evidence="3" type="ORF">RDWZM_004319</name>
</gene>
<dbReference type="AlphaFoldDB" id="A0A9Q0RTE3"/>
<sequence>MFTDDVLLEICEKKMSRLKTFGIFTAGGIAALTCSQAFQLYPFKIGDSEQLSVKLEEPIPKLDYNKKYDFTNSINESIFKLDQWRVANTIPGYVIGISVKGRNVWLHGDGFADIENAIPCTPNTVMRIASISKSITAALLGKMLEEKKVYKPIREYLTPEQFPDKTWEDKKVDITLRQLVSHIVAKPGTKYVYTTYGWTLISAVMESQMKDKNFSKAIKSFVNELGMKHTFVDENSPIIYNRASYYMFNKKTGKIENCPSVDNSSKIAGGGLLSTVGDLLRFGNLMLYSWKGTDPFGRPGYLDSKIVDQMWTPVETTFKSNSFGGYGIGWVSIRNESAKKAFAAEPRFSTLFYHSGGAVGASSLLIIEPEKEIVVAFITNMLSAKEMYRIVYDVTEIFSKQISGDSSLKIATTSTS</sequence>
<comment type="caution">
    <text evidence="3">The sequence shown here is derived from an EMBL/GenBank/DDBJ whole genome shotgun (WGS) entry which is preliminary data.</text>
</comment>
<keyword evidence="1" id="KW-0472">Membrane</keyword>
<dbReference type="OMA" id="CCRQQRH"/>
<dbReference type="InterPro" id="IPR052794">
    <property type="entry name" value="Mito_Ser_Protease_LACTB"/>
</dbReference>
<dbReference type="PANTHER" id="PTHR46520:SF1">
    <property type="entry name" value="SERINE BETA-LACTAMASE-LIKE PROTEIN LACTB, MITOCHONDRIAL"/>
    <property type="match status" value="1"/>
</dbReference>
<dbReference type="Proteomes" id="UP001142055">
    <property type="component" value="Chromosome 1"/>
</dbReference>
<dbReference type="PANTHER" id="PTHR46520">
    <property type="entry name" value="SERINE BETA-LACTAMASE-LIKE PROTEIN LACTB, MITOCHONDRIAL"/>
    <property type="match status" value="1"/>
</dbReference>
<dbReference type="EMBL" id="JAPWDV010000001">
    <property type="protein sequence ID" value="KAJ6225774.1"/>
    <property type="molecule type" value="Genomic_DNA"/>
</dbReference>